<dbReference type="Proteomes" id="UP000012313">
    <property type="component" value="Unassembled WGS sequence"/>
</dbReference>
<accession>N1WBC1</accession>
<organism evidence="1 2">
    <name type="scientific">Leptospira weilii serovar Ranarum str. ICFT</name>
    <dbReference type="NCBI Taxonomy" id="1218598"/>
    <lineage>
        <taxon>Bacteria</taxon>
        <taxon>Pseudomonadati</taxon>
        <taxon>Spirochaetota</taxon>
        <taxon>Spirochaetia</taxon>
        <taxon>Leptospirales</taxon>
        <taxon>Leptospiraceae</taxon>
        <taxon>Leptospira</taxon>
    </lineage>
</organism>
<comment type="caution">
    <text evidence="1">The sequence shown here is derived from an EMBL/GenBank/DDBJ whole genome shotgun (WGS) entry which is preliminary data.</text>
</comment>
<gene>
    <name evidence="1" type="ORF">LEP1GSC060_0171</name>
</gene>
<sequence length="62" mass="7298">MSSVTDEFVGSVWVHCEFPISRTILLFRTVLGKNFRFRLKTLEAEKNKFFLIETKVGLTIRF</sequence>
<protein>
    <submittedName>
        <fullName evidence="1">Uncharacterized protein</fullName>
    </submittedName>
</protein>
<name>N1WBC1_9LEPT</name>
<evidence type="ECO:0000313" key="1">
    <source>
        <dbReference type="EMBL" id="EMY77551.1"/>
    </source>
</evidence>
<proteinExistence type="predicted"/>
<dbReference type="EMBL" id="AOHC02000036">
    <property type="protein sequence ID" value="EMY77551.1"/>
    <property type="molecule type" value="Genomic_DNA"/>
</dbReference>
<evidence type="ECO:0000313" key="2">
    <source>
        <dbReference type="Proteomes" id="UP000012313"/>
    </source>
</evidence>
<reference evidence="1" key="1">
    <citation type="submission" date="2013-03" db="EMBL/GenBank/DDBJ databases">
        <authorList>
            <person name="Harkins D.M."/>
            <person name="Durkin A.S."/>
            <person name="Brinkac L.M."/>
            <person name="Haft D.H."/>
            <person name="Selengut J.D."/>
            <person name="Sanka R."/>
            <person name="DePew J."/>
            <person name="Purushe J."/>
            <person name="Hartskeerl R.A."/>
            <person name="Ahmed A."/>
            <person name="van der Linden H."/>
            <person name="Goris M.G.A."/>
            <person name="Vinetz J.M."/>
            <person name="Sutton G.G."/>
            <person name="Nierman W.C."/>
            <person name="Fouts D.E."/>
        </authorList>
    </citation>
    <scope>NUCLEOTIDE SEQUENCE [LARGE SCALE GENOMIC DNA]</scope>
    <source>
        <strain evidence="1">ICFT</strain>
    </source>
</reference>
<keyword evidence="2" id="KW-1185">Reference proteome</keyword>
<dbReference type="AlphaFoldDB" id="N1WBC1"/>